<dbReference type="STRING" id="119000.SAMN05661010_03516"/>
<reference evidence="14 15" key="1">
    <citation type="submission" date="2016-10" db="EMBL/GenBank/DDBJ databases">
        <authorList>
            <person name="de Groot N.N."/>
        </authorList>
    </citation>
    <scope>NUCLEOTIDE SEQUENCE [LARGE SCALE GENOMIC DNA]</scope>
    <source>
        <strain evidence="14 15">DSM 14789</strain>
    </source>
</reference>
<evidence type="ECO:0000256" key="7">
    <source>
        <dbReference type="ARBA" id="ARBA00023284"/>
    </source>
</evidence>
<feature type="disulfide bond" description="Redox-active" evidence="10">
    <location>
        <begin position="45"/>
        <end position="50"/>
    </location>
</feature>
<evidence type="ECO:0000313" key="15">
    <source>
        <dbReference type="Proteomes" id="UP000198654"/>
    </source>
</evidence>
<feature type="domain" description="FAD/NAD(P)-binding" evidence="13">
    <location>
        <begin position="7"/>
        <end position="326"/>
    </location>
</feature>
<dbReference type="SUPFAM" id="SSF51905">
    <property type="entry name" value="FAD/NAD(P)-binding domain"/>
    <property type="match status" value="1"/>
</dbReference>
<evidence type="ECO:0000256" key="3">
    <source>
        <dbReference type="ARBA" id="ARBA00022827"/>
    </source>
</evidence>
<dbReference type="PANTHER" id="PTHR43014:SF4">
    <property type="entry name" value="PYRIDINE NUCLEOTIDE-DISULFIDE OXIDOREDUCTASE RCLA-RELATED"/>
    <property type="match status" value="1"/>
</dbReference>
<dbReference type="InterPro" id="IPR016156">
    <property type="entry name" value="FAD/NAD-linked_Rdtase_dimer_sf"/>
</dbReference>
<protein>
    <submittedName>
        <fullName evidence="14">Dihydrolipoamide dehydrogenase</fullName>
    </submittedName>
</protein>
<comment type="cofactor">
    <cofactor evidence="9">
        <name>FAD</name>
        <dbReference type="ChEBI" id="CHEBI:57692"/>
    </cofactor>
    <text evidence="9">Binds 1 FAD per subunit.</text>
</comment>
<sequence>MPDVEHFDVAVIGGGSGLSAAYHAHQAGKRVALIEARSHALGGTCVNRGCIPSKALIQSAEVMKTIREAEAFGLTLDQSSVRVHFDRIMQRMREQRADNAAGAKQWVDEALTPFYSHARFIDDKLLETDDGQRITADKFFIASGARPAVPPIDGLEEVGYWTNEDVLELTTQPRRLVILGGGYIGAELGHFFATLGTEVTIVDSGRTLLSEDHEVSELFTQEFGRKVWLCMDSRAERAVREGAGKGLEITQGENGETTTVLADELLIAAGRKPNSDALDLDKTGVELDDKGWIRIDEALRTSHPDIYAYGDIIGQAMFKHTSSYEGELAYRNSQGSNEAVSYRANPHAVFSDPQVGAVGLTEHECQQQGLRYRVAKKAYADVAKGKIVGAPPGFAKLLMEEGSERILGFHMIGPQAADLVHEVAVAMNAGDASAALIRNTIHIHPTLSELVRGVFDELG</sequence>
<feature type="binding site" evidence="9">
    <location>
        <begin position="180"/>
        <end position="187"/>
    </location>
    <ligand>
        <name>NAD(+)</name>
        <dbReference type="ChEBI" id="CHEBI:57540"/>
    </ligand>
</feature>
<keyword evidence="7 11" id="KW-0676">Redox-active center</keyword>
<keyword evidence="5 11" id="KW-0560">Oxidoreductase</keyword>
<dbReference type="GO" id="GO:0003955">
    <property type="term" value="F:NAD(P)H dehydrogenase (quinone) activity"/>
    <property type="evidence" value="ECO:0007669"/>
    <property type="project" value="TreeGrafter"/>
</dbReference>
<feature type="binding site" evidence="9">
    <location>
        <position position="270"/>
    </location>
    <ligand>
        <name>NAD(+)</name>
        <dbReference type="ChEBI" id="CHEBI:57540"/>
    </ligand>
</feature>
<dbReference type="PRINTS" id="PR00411">
    <property type="entry name" value="PNDRDTASEI"/>
</dbReference>
<feature type="domain" description="Pyridine nucleotide-disulphide oxidoreductase dimerisation" evidence="12">
    <location>
        <begin position="346"/>
        <end position="451"/>
    </location>
</feature>
<keyword evidence="4" id="KW-0521">NADP</keyword>
<dbReference type="InterPro" id="IPR036188">
    <property type="entry name" value="FAD/NAD-bd_sf"/>
</dbReference>
<dbReference type="GO" id="GO:0016668">
    <property type="term" value="F:oxidoreductase activity, acting on a sulfur group of donors, NAD(P) as acceptor"/>
    <property type="evidence" value="ECO:0007669"/>
    <property type="project" value="InterPro"/>
</dbReference>
<dbReference type="Gene3D" id="3.30.390.30">
    <property type="match status" value="1"/>
</dbReference>
<evidence type="ECO:0000256" key="9">
    <source>
        <dbReference type="PIRSR" id="PIRSR000350-3"/>
    </source>
</evidence>
<proteinExistence type="inferred from homology"/>
<evidence type="ECO:0000256" key="2">
    <source>
        <dbReference type="ARBA" id="ARBA00022630"/>
    </source>
</evidence>
<dbReference type="InterPro" id="IPR004099">
    <property type="entry name" value="Pyr_nucl-diS_OxRdtase_dimer"/>
</dbReference>
<keyword evidence="9" id="KW-0547">Nucleotide-binding</keyword>
<evidence type="ECO:0000313" key="14">
    <source>
        <dbReference type="EMBL" id="SDM16114.1"/>
    </source>
</evidence>
<evidence type="ECO:0000256" key="1">
    <source>
        <dbReference type="ARBA" id="ARBA00007532"/>
    </source>
</evidence>
<keyword evidence="3 9" id="KW-0274">FAD</keyword>
<dbReference type="PRINTS" id="PR00368">
    <property type="entry name" value="FADPNR"/>
</dbReference>
<evidence type="ECO:0000259" key="13">
    <source>
        <dbReference type="Pfam" id="PF07992"/>
    </source>
</evidence>
<keyword evidence="2 11" id="KW-0285">Flavoprotein</keyword>
<comment type="similarity">
    <text evidence="1 11">Belongs to the class-I pyridine nucleotide-disulfide oxidoreductase family.</text>
</comment>
<gene>
    <name evidence="14" type="ORF">SAMN05661010_03516</name>
</gene>
<dbReference type="EMBL" id="FNGI01000013">
    <property type="protein sequence ID" value="SDM16114.1"/>
    <property type="molecule type" value="Genomic_DNA"/>
</dbReference>
<evidence type="ECO:0000256" key="8">
    <source>
        <dbReference type="PIRSR" id="PIRSR000350-2"/>
    </source>
</evidence>
<evidence type="ECO:0000256" key="4">
    <source>
        <dbReference type="ARBA" id="ARBA00022857"/>
    </source>
</evidence>
<dbReference type="PANTHER" id="PTHR43014">
    <property type="entry name" value="MERCURIC REDUCTASE"/>
    <property type="match status" value="1"/>
</dbReference>
<evidence type="ECO:0000256" key="11">
    <source>
        <dbReference type="RuleBase" id="RU003691"/>
    </source>
</evidence>
<feature type="binding site" evidence="9">
    <location>
        <position position="54"/>
    </location>
    <ligand>
        <name>FAD</name>
        <dbReference type="ChEBI" id="CHEBI:57692"/>
    </ligand>
</feature>
<dbReference type="PIRSF" id="PIRSF000350">
    <property type="entry name" value="Mercury_reductase_MerA"/>
    <property type="match status" value="1"/>
</dbReference>
<dbReference type="Pfam" id="PF02852">
    <property type="entry name" value="Pyr_redox_dim"/>
    <property type="match status" value="1"/>
</dbReference>
<feature type="binding site" evidence="9">
    <location>
        <begin position="317"/>
        <end position="320"/>
    </location>
    <ligand>
        <name>FAD</name>
        <dbReference type="ChEBI" id="CHEBI:57692"/>
    </ligand>
</feature>
<dbReference type="RefSeq" id="WP_089730576.1">
    <property type="nucleotide sequence ID" value="NZ_FNGI01000013.1"/>
</dbReference>
<dbReference type="InterPro" id="IPR001100">
    <property type="entry name" value="Pyr_nuc-diS_OxRdtase"/>
</dbReference>
<organism evidence="14 15">
    <name type="scientific">Modicisalibacter muralis</name>
    <dbReference type="NCBI Taxonomy" id="119000"/>
    <lineage>
        <taxon>Bacteria</taxon>
        <taxon>Pseudomonadati</taxon>
        <taxon>Pseudomonadota</taxon>
        <taxon>Gammaproteobacteria</taxon>
        <taxon>Oceanospirillales</taxon>
        <taxon>Halomonadaceae</taxon>
        <taxon>Modicisalibacter</taxon>
    </lineage>
</organism>
<dbReference type="InterPro" id="IPR023753">
    <property type="entry name" value="FAD/NAD-binding_dom"/>
</dbReference>
<evidence type="ECO:0000259" key="12">
    <source>
        <dbReference type="Pfam" id="PF02852"/>
    </source>
</evidence>
<dbReference type="Pfam" id="PF07992">
    <property type="entry name" value="Pyr_redox_2"/>
    <property type="match status" value="1"/>
</dbReference>
<dbReference type="FunFam" id="3.30.390.30:FF:000001">
    <property type="entry name" value="Dihydrolipoyl dehydrogenase"/>
    <property type="match status" value="1"/>
</dbReference>
<dbReference type="SUPFAM" id="SSF55424">
    <property type="entry name" value="FAD/NAD-linked reductases, dimerisation (C-terminal) domain"/>
    <property type="match status" value="1"/>
</dbReference>
<keyword evidence="15" id="KW-1185">Reference proteome</keyword>
<dbReference type="Gene3D" id="3.50.50.60">
    <property type="entry name" value="FAD/NAD(P)-binding domain"/>
    <property type="match status" value="2"/>
</dbReference>
<dbReference type="GO" id="GO:0050660">
    <property type="term" value="F:flavin adenine dinucleotide binding"/>
    <property type="evidence" value="ECO:0007669"/>
    <property type="project" value="TreeGrafter"/>
</dbReference>
<feature type="binding site" evidence="9">
    <location>
        <position position="311"/>
    </location>
    <ligand>
        <name>FAD</name>
        <dbReference type="ChEBI" id="CHEBI:57692"/>
    </ligand>
</feature>
<evidence type="ECO:0000256" key="5">
    <source>
        <dbReference type="ARBA" id="ARBA00023002"/>
    </source>
</evidence>
<dbReference type="PROSITE" id="PS00076">
    <property type="entry name" value="PYRIDINE_REDOX_1"/>
    <property type="match status" value="1"/>
</dbReference>
<accession>A0A1G9QYR4</accession>
<evidence type="ECO:0000256" key="6">
    <source>
        <dbReference type="ARBA" id="ARBA00023157"/>
    </source>
</evidence>
<keyword evidence="9" id="KW-0520">NAD</keyword>
<dbReference type="Proteomes" id="UP000198654">
    <property type="component" value="Unassembled WGS sequence"/>
</dbReference>
<evidence type="ECO:0000256" key="10">
    <source>
        <dbReference type="PIRSR" id="PIRSR000350-4"/>
    </source>
</evidence>
<feature type="active site" description="Proton acceptor" evidence="8">
    <location>
        <position position="444"/>
    </location>
</feature>
<dbReference type="AlphaFoldDB" id="A0A1G9QYR4"/>
<keyword evidence="6" id="KW-1015">Disulfide bond</keyword>
<dbReference type="InterPro" id="IPR012999">
    <property type="entry name" value="Pyr_OxRdtase_I_AS"/>
</dbReference>
<name>A0A1G9QYR4_9GAMM</name>
<dbReference type="OrthoDB" id="6132190at2"/>